<reference evidence="2 3" key="1">
    <citation type="submission" date="2018-11" db="EMBL/GenBank/DDBJ databases">
        <authorList>
            <person name="Criscuolo A."/>
        </authorList>
    </citation>
    <scope>NUCLEOTIDE SEQUENCE [LARGE SCALE GENOMIC DNA]</scope>
    <source>
        <strain evidence="2">ATB-66</strain>
    </source>
</reference>
<dbReference type="EC" id="1.6.5.5" evidence="2"/>
<evidence type="ECO:0000313" key="2">
    <source>
        <dbReference type="EMBL" id="VDC28230.1"/>
    </source>
</evidence>
<dbReference type="InterPro" id="IPR036291">
    <property type="entry name" value="NAD(P)-bd_dom_sf"/>
</dbReference>
<dbReference type="InterPro" id="IPR051397">
    <property type="entry name" value="Zn-ADH-like_protein"/>
</dbReference>
<dbReference type="SUPFAM" id="SSF50129">
    <property type="entry name" value="GroES-like"/>
    <property type="match status" value="1"/>
</dbReference>
<protein>
    <submittedName>
        <fullName evidence="2">Quinone oxidoreductase 1</fullName>
        <ecNumber evidence="2">1.6.5.5</ecNumber>
    </submittedName>
</protein>
<dbReference type="Pfam" id="PF00107">
    <property type="entry name" value="ADH_zinc_N"/>
    <property type="match status" value="1"/>
</dbReference>
<organism evidence="2 3">
    <name type="scientific">Filibacter tadaridae</name>
    <dbReference type="NCBI Taxonomy" id="2483811"/>
    <lineage>
        <taxon>Bacteria</taxon>
        <taxon>Bacillati</taxon>
        <taxon>Bacillota</taxon>
        <taxon>Bacilli</taxon>
        <taxon>Bacillales</taxon>
        <taxon>Caryophanaceae</taxon>
        <taxon>Filibacter</taxon>
    </lineage>
</organism>
<dbReference type="InterPro" id="IPR011032">
    <property type="entry name" value="GroES-like_sf"/>
</dbReference>
<evidence type="ECO:0000313" key="3">
    <source>
        <dbReference type="Proteomes" id="UP000270468"/>
    </source>
</evidence>
<gene>
    <name evidence="2" type="primary">qorA</name>
    <name evidence="2" type="ORF">FILTAD_01844</name>
</gene>
<dbReference type="InterPro" id="IPR013149">
    <property type="entry name" value="ADH-like_C"/>
</dbReference>
<dbReference type="AlphaFoldDB" id="A0A3P5XBJ2"/>
<dbReference type="SUPFAM" id="SSF51735">
    <property type="entry name" value="NAD(P)-binding Rossmann-fold domains"/>
    <property type="match status" value="1"/>
</dbReference>
<dbReference type="PROSITE" id="PS01162">
    <property type="entry name" value="QOR_ZETA_CRYSTAL"/>
    <property type="match status" value="1"/>
</dbReference>
<dbReference type="Gene3D" id="3.40.50.720">
    <property type="entry name" value="NAD(P)-binding Rossmann-like Domain"/>
    <property type="match status" value="1"/>
</dbReference>
<name>A0A3P5XBJ2_9BACL</name>
<proteinExistence type="predicted"/>
<dbReference type="InterPro" id="IPR020843">
    <property type="entry name" value="ER"/>
</dbReference>
<keyword evidence="3" id="KW-1185">Reference proteome</keyword>
<dbReference type="GO" id="GO:0003960">
    <property type="term" value="F:quinone reductase (NADPH) activity"/>
    <property type="evidence" value="ECO:0007669"/>
    <property type="project" value="UniProtKB-EC"/>
</dbReference>
<dbReference type="CDD" id="cd08241">
    <property type="entry name" value="QOR1"/>
    <property type="match status" value="1"/>
</dbReference>
<evidence type="ECO:0000259" key="1">
    <source>
        <dbReference type="SMART" id="SM00829"/>
    </source>
</evidence>
<dbReference type="PANTHER" id="PTHR43677:SF4">
    <property type="entry name" value="QUINONE OXIDOREDUCTASE-LIKE PROTEIN 2"/>
    <property type="match status" value="1"/>
</dbReference>
<accession>A0A3P5XBJ2</accession>
<feature type="domain" description="Enoyl reductase (ER)" evidence="1">
    <location>
        <begin position="19"/>
        <end position="331"/>
    </location>
</feature>
<dbReference type="SMART" id="SM00829">
    <property type="entry name" value="PKS_ER"/>
    <property type="match status" value="1"/>
</dbReference>
<dbReference type="Proteomes" id="UP000270468">
    <property type="component" value="Unassembled WGS sequence"/>
</dbReference>
<dbReference type="GO" id="GO:0008270">
    <property type="term" value="F:zinc ion binding"/>
    <property type="evidence" value="ECO:0007669"/>
    <property type="project" value="InterPro"/>
</dbReference>
<dbReference type="PANTHER" id="PTHR43677">
    <property type="entry name" value="SHORT-CHAIN DEHYDROGENASE/REDUCTASE"/>
    <property type="match status" value="1"/>
</dbReference>
<keyword evidence="2" id="KW-0560">Oxidoreductase</keyword>
<dbReference type="Pfam" id="PF08240">
    <property type="entry name" value="ADH_N"/>
    <property type="match status" value="1"/>
</dbReference>
<sequence length="333" mass="35871">MTTVNAVDTMKAVRIEEYGSPDVLKMVAIEIPEMGDREVLVEVKAIGVNYADTARREGKYVVPTELPFIPGAEIAGEIVAVGKDVTRFKPGMRVVSLIESKGYAEYAAVHEMALAPVPDGVEFTDAVALPLQGQTAYHILKTMGRLEKGETVLVHAAAGGVGAIAVQLAKLFGAGTVIATASSDEKLAHAKELGADHLVNYTEEGWELKVRELTGGKGVDIILEMVGGDIFQKSLKCLATFGRLVVFGAASGEQSQLYGGQLMKRNQSVIGFFLPQIMNRPEMYQSSFKELLDYVANGQLKLTIGGIYPLEKAVEVHRLLQGRKTIGKLVLVP</sequence>
<dbReference type="EMBL" id="UXAV01000041">
    <property type="protein sequence ID" value="VDC28230.1"/>
    <property type="molecule type" value="Genomic_DNA"/>
</dbReference>
<dbReference type="Gene3D" id="3.90.180.10">
    <property type="entry name" value="Medium-chain alcohol dehydrogenases, catalytic domain"/>
    <property type="match status" value="1"/>
</dbReference>
<dbReference type="InterPro" id="IPR013154">
    <property type="entry name" value="ADH-like_N"/>
</dbReference>
<dbReference type="InterPro" id="IPR002364">
    <property type="entry name" value="Quin_OxRdtase/zeta-crystal_CS"/>
</dbReference>